<evidence type="ECO:0000313" key="1">
    <source>
        <dbReference type="EMBL" id="PNT02928.1"/>
    </source>
</evidence>
<evidence type="ECO:0000313" key="2">
    <source>
        <dbReference type="Proteomes" id="UP000006729"/>
    </source>
</evidence>
<protein>
    <submittedName>
        <fullName evidence="1">Uncharacterized protein</fullName>
    </submittedName>
</protein>
<dbReference type="Proteomes" id="UP000006729">
    <property type="component" value="Chromosome 14"/>
</dbReference>
<sequence length="168" mass="18633">MEDGHFLGCVKGEWSFLWVCPRKDVWEDGYYLELIGLPSKCLGSDMFVKPILPWTWLTAKPMYFSLACLSNPRYLGLGGLPCLIALGLACLPDPRYLGLGGLPYLIALGVSRKDDHFLGHAKRGYDHSIGCARAWHITKPNHVMVWLASYPAFPGLGTLLNPITLRSG</sequence>
<gene>
    <name evidence="1" type="ORF">POPTR_014G041100</name>
</gene>
<dbReference type="AlphaFoldDB" id="B9MVE7"/>
<reference evidence="1 2" key="1">
    <citation type="journal article" date="2006" name="Science">
        <title>The genome of black cottonwood, Populus trichocarpa (Torr. &amp; Gray).</title>
        <authorList>
            <person name="Tuskan G.A."/>
            <person name="Difazio S."/>
            <person name="Jansson S."/>
            <person name="Bohlmann J."/>
            <person name="Grigoriev I."/>
            <person name="Hellsten U."/>
            <person name="Putnam N."/>
            <person name="Ralph S."/>
            <person name="Rombauts S."/>
            <person name="Salamov A."/>
            <person name="Schein J."/>
            <person name="Sterck L."/>
            <person name="Aerts A."/>
            <person name="Bhalerao R.R."/>
            <person name="Bhalerao R.P."/>
            <person name="Blaudez D."/>
            <person name="Boerjan W."/>
            <person name="Brun A."/>
            <person name="Brunner A."/>
            <person name="Busov V."/>
            <person name="Campbell M."/>
            <person name="Carlson J."/>
            <person name="Chalot M."/>
            <person name="Chapman J."/>
            <person name="Chen G.L."/>
            <person name="Cooper D."/>
            <person name="Coutinho P.M."/>
            <person name="Couturier J."/>
            <person name="Covert S."/>
            <person name="Cronk Q."/>
            <person name="Cunningham R."/>
            <person name="Davis J."/>
            <person name="Degroeve S."/>
            <person name="Dejardin A."/>
            <person name="Depamphilis C."/>
            <person name="Detter J."/>
            <person name="Dirks B."/>
            <person name="Dubchak I."/>
            <person name="Duplessis S."/>
            <person name="Ehlting J."/>
            <person name="Ellis B."/>
            <person name="Gendler K."/>
            <person name="Goodstein D."/>
            <person name="Gribskov M."/>
            <person name="Grimwood J."/>
            <person name="Groover A."/>
            <person name="Gunter L."/>
            <person name="Hamberger B."/>
            <person name="Heinze B."/>
            <person name="Helariutta Y."/>
            <person name="Henrissat B."/>
            <person name="Holligan D."/>
            <person name="Holt R."/>
            <person name="Huang W."/>
            <person name="Islam-Faridi N."/>
            <person name="Jones S."/>
            <person name="Jones-Rhoades M."/>
            <person name="Jorgensen R."/>
            <person name="Joshi C."/>
            <person name="Kangasjarvi J."/>
            <person name="Karlsson J."/>
            <person name="Kelleher C."/>
            <person name="Kirkpatrick R."/>
            <person name="Kirst M."/>
            <person name="Kohler A."/>
            <person name="Kalluri U."/>
            <person name="Larimer F."/>
            <person name="Leebens-Mack J."/>
            <person name="Leple J.C."/>
            <person name="Locascio P."/>
            <person name="Lou Y."/>
            <person name="Lucas S."/>
            <person name="Martin F."/>
            <person name="Montanini B."/>
            <person name="Napoli C."/>
            <person name="Nelson D.R."/>
            <person name="Nelson C."/>
            <person name="Nieminen K."/>
            <person name="Nilsson O."/>
            <person name="Pereda V."/>
            <person name="Peter G."/>
            <person name="Philippe R."/>
            <person name="Pilate G."/>
            <person name="Poliakov A."/>
            <person name="Razumovskaya J."/>
            <person name="Richardson P."/>
            <person name="Rinaldi C."/>
            <person name="Ritland K."/>
            <person name="Rouze P."/>
            <person name="Ryaboy D."/>
            <person name="Schmutz J."/>
            <person name="Schrader J."/>
            <person name="Segerman B."/>
            <person name="Shin H."/>
            <person name="Siddiqui A."/>
            <person name="Sterky F."/>
            <person name="Terry A."/>
            <person name="Tsai C.J."/>
            <person name="Uberbacher E."/>
            <person name="Unneberg P."/>
            <person name="Vahala J."/>
            <person name="Wall K."/>
            <person name="Wessler S."/>
            <person name="Yang G."/>
            <person name="Yin T."/>
            <person name="Douglas C."/>
            <person name="Marra M."/>
            <person name="Sandberg G."/>
            <person name="Van de Peer Y."/>
            <person name="Rokhsar D."/>
        </authorList>
    </citation>
    <scope>NUCLEOTIDE SEQUENCE [LARGE SCALE GENOMIC DNA]</scope>
    <source>
        <strain evidence="2">cv. Nisqually</strain>
    </source>
</reference>
<proteinExistence type="predicted"/>
<dbReference type="EMBL" id="CM009303">
    <property type="protein sequence ID" value="PNT02928.1"/>
    <property type="molecule type" value="Genomic_DNA"/>
</dbReference>
<dbReference type="InParanoid" id="B9MVE7"/>
<name>B9MVE7_POPTR</name>
<keyword evidence="2" id="KW-1185">Reference proteome</keyword>
<organism evidence="1 2">
    <name type="scientific">Populus trichocarpa</name>
    <name type="common">Western balsam poplar</name>
    <name type="synonym">Populus balsamifera subsp. trichocarpa</name>
    <dbReference type="NCBI Taxonomy" id="3694"/>
    <lineage>
        <taxon>Eukaryota</taxon>
        <taxon>Viridiplantae</taxon>
        <taxon>Streptophyta</taxon>
        <taxon>Embryophyta</taxon>
        <taxon>Tracheophyta</taxon>
        <taxon>Spermatophyta</taxon>
        <taxon>Magnoliopsida</taxon>
        <taxon>eudicotyledons</taxon>
        <taxon>Gunneridae</taxon>
        <taxon>Pentapetalae</taxon>
        <taxon>rosids</taxon>
        <taxon>fabids</taxon>
        <taxon>Malpighiales</taxon>
        <taxon>Salicaceae</taxon>
        <taxon>Saliceae</taxon>
        <taxon>Populus</taxon>
    </lineage>
</organism>
<dbReference type="HOGENOM" id="CLU_1589215_0_0_1"/>
<accession>B9MVE7</accession>